<feature type="chain" id="PRO_5013008347" evidence="6">
    <location>
        <begin position="22"/>
        <end position="445"/>
    </location>
</feature>
<proteinExistence type="predicted"/>
<comment type="caution">
    <text evidence="8">The sequence shown here is derived from an EMBL/GenBank/DDBJ whole genome shotgun (WGS) entry which is preliminary data.</text>
</comment>
<dbReference type="AlphaFoldDB" id="A0A226F2P5"/>
<evidence type="ECO:0000256" key="6">
    <source>
        <dbReference type="SAM" id="SignalP"/>
    </source>
</evidence>
<dbReference type="GO" id="GO:0008061">
    <property type="term" value="F:chitin binding"/>
    <property type="evidence" value="ECO:0007669"/>
    <property type="project" value="UniProtKB-KW"/>
</dbReference>
<dbReference type="STRING" id="158441.A0A226F2P5"/>
<reference evidence="8 9" key="1">
    <citation type="submission" date="2015-12" db="EMBL/GenBank/DDBJ databases">
        <title>The genome of Folsomia candida.</title>
        <authorList>
            <person name="Faddeeva A."/>
            <person name="Derks M.F."/>
            <person name="Anvar Y."/>
            <person name="Smit S."/>
            <person name="Van Straalen N."/>
            <person name="Roelofs D."/>
        </authorList>
    </citation>
    <scope>NUCLEOTIDE SEQUENCE [LARGE SCALE GENOMIC DNA]</scope>
    <source>
        <strain evidence="8 9">VU population</strain>
        <tissue evidence="8">Whole body</tissue>
    </source>
</reference>
<dbReference type="OrthoDB" id="6020543at2759"/>
<dbReference type="Pfam" id="PF01607">
    <property type="entry name" value="CBM_14"/>
    <property type="match status" value="2"/>
</dbReference>
<dbReference type="SUPFAM" id="SSF57625">
    <property type="entry name" value="Invertebrate chitin-binding proteins"/>
    <property type="match status" value="2"/>
</dbReference>
<dbReference type="SMART" id="SM00494">
    <property type="entry name" value="ChtBD2"/>
    <property type="match status" value="2"/>
</dbReference>
<name>A0A226F2P5_FOLCA</name>
<dbReference type="SUPFAM" id="SSF50965">
    <property type="entry name" value="Galactose oxidase, central domain"/>
    <property type="match status" value="1"/>
</dbReference>
<protein>
    <submittedName>
        <fullName evidence="8">Endochitinase</fullName>
    </submittedName>
</protein>
<feature type="domain" description="Chitin-binding type-2" evidence="7">
    <location>
        <begin position="331"/>
        <end position="386"/>
    </location>
</feature>
<keyword evidence="5" id="KW-0325">Glycoprotein</keyword>
<keyword evidence="9" id="KW-1185">Reference proteome</keyword>
<evidence type="ECO:0000256" key="1">
    <source>
        <dbReference type="ARBA" id="ARBA00022669"/>
    </source>
</evidence>
<dbReference type="PROSITE" id="PS50940">
    <property type="entry name" value="CHIT_BIND_II"/>
    <property type="match status" value="2"/>
</dbReference>
<dbReference type="Proteomes" id="UP000198287">
    <property type="component" value="Unassembled WGS sequence"/>
</dbReference>
<keyword evidence="4" id="KW-1015">Disulfide bond</keyword>
<dbReference type="EMBL" id="LNIX01000001">
    <property type="protein sequence ID" value="OXA64052.1"/>
    <property type="molecule type" value="Genomic_DNA"/>
</dbReference>
<dbReference type="PANTHER" id="PTHR23301">
    <property type="entry name" value="CHITIN BINDING PERITROPHIN-A"/>
    <property type="match status" value="1"/>
</dbReference>
<dbReference type="Gene3D" id="2.120.10.80">
    <property type="entry name" value="Kelch-type beta propeller"/>
    <property type="match status" value="2"/>
</dbReference>
<dbReference type="GO" id="GO:0005576">
    <property type="term" value="C:extracellular region"/>
    <property type="evidence" value="ECO:0007669"/>
    <property type="project" value="InterPro"/>
</dbReference>
<keyword evidence="2 6" id="KW-0732">Signal</keyword>
<evidence type="ECO:0000313" key="8">
    <source>
        <dbReference type="EMBL" id="OXA64052.1"/>
    </source>
</evidence>
<dbReference type="SUPFAM" id="SSF117281">
    <property type="entry name" value="Kelch motif"/>
    <property type="match status" value="1"/>
</dbReference>
<evidence type="ECO:0000256" key="4">
    <source>
        <dbReference type="ARBA" id="ARBA00023157"/>
    </source>
</evidence>
<dbReference type="InterPro" id="IPR036508">
    <property type="entry name" value="Chitin-bd_dom_sf"/>
</dbReference>
<dbReference type="PANTHER" id="PTHR23301:SF0">
    <property type="entry name" value="CHITIN-BINDING TYPE-2 DOMAIN-CONTAINING PROTEIN-RELATED"/>
    <property type="match status" value="1"/>
</dbReference>
<dbReference type="Gene3D" id="2.170.140.10">
    <property type="entry name" value="Chitin binding domain"/>
    <property type="match status" value="2"/>
</dbReference>
<feature type="signal peptide" evidence="6">
    <location>
        <begin position="1"/>
        <end position="21"/>
    </location>
</feature>
<dbReference type="InterPro" id="IPR015915">
    <property type="entry name" value="Kelch-typ_b-propeller"/>
</dbReference>
<evidence type="ECO:0000313" key="9">
    <source>
        <dbReference type="Proteomes" id="UP000198287"/>
    </source>
</evidence>
<gene>
    <name evidence="8" type="ORF">Fcan01_00902</name>
</gene>
<dbReference type="InterPro" id="IPR002557">
    <property type="entry name" value="Chitin-bd_dom"/>
</dbReference>
<keyword evidence="1" id="KW-0147">Chitin-binding</keyword>
<evidence type="ECO:0000256" key="3">
    <source>
        <dbReference type="ARBA" id="ARBA00022737"/>
    </source>
</evidence>
<sequence>MRPILISIFLQIISSSNLISGETLTFTECGAKLPIQSSGSSAVYDGFDTIYLIAGFGNGSDLTDVLKYSIYNDSIQVVSQLPEGHYTGCGFRAADGSLIYAGGYMSDSVFVTANETGPWSFLSTLPGEYGYSGCIKHDPWSATILGGWSTSGSIMELDLRTGSTQQITTDGLDNSCVLTNAVWNPETQNATVFCSVASYVGGSVLSYHRPSGATSQILRYTKSFHNSAVGFDGVNAYVIGGWHSEGLPAWGNEILMFHTTTHETRVVDVAGIPSWNGSIFDASTVTYVPYLNRLYLFGGRSDLFKNLDTIWYVDLDPVNPIEQPTHPDPEIFSCQDKSPGLYPHPTDCAMSIACRPDDDMFVARCASPFLYDPVFKSCNLPELVDCELTCQDRIDGAYPHPHDCSLYINCANNEMSVIKCPPPTLFDPILQVCNFPEFVDCAMSR</sequence>
<evidence type="ECO:0000259" key="7">
    <source>
        <dbReference type="PROSITE" id="PS50940"/>
    </source>
</evidence>
<evidence type="ECO:0000256" key="5">
    <source>
        <dbReference type="ARBA" id="ARBA00023180"/>
    </source>
</evidence>
<dbReference type="InterPro" id="IPR011043">
    <property type="entry name" value="Gal_Oxase/kelch_b-propeller"/>
</dbReference>
<evidence type="ECO:0000256" key="2">
    <source>
        <dbReference type="ARBA" id="ARBA00022729"/>
    </source>
</evidence>
<keyword evidence="3" id="KW-0677">Repeat</keyword>
<dbReference type="InterPro" id="IPR051940">
    <property type="entry name" value="Chitin_bind-dev_reg"/>
</dbReference>
<organism evidence="8 9">
    <name type="scientific">Folsomia candida</name>
    <name type="common">Springtail</name>
    <dbReference type="NCBI Taxonomy" id="158441"/>
    <lineage>
        <taxon>Eukaryota</taxon>
        <taxon>Metazoa</taxon>
        <taxon>Ecdysozoa</taxon>
        <taxon>Arthropoda</taxon>
        <taxon>Hexapoda</taxon>
        <taxon>Collembola</taxon>
        <taxon>Entomobryomorpha</taxon>
        <taxon>Isotomoidea</taxon>
        <taxon>Isotomidae</taxon>
        <taxon>Proisotominae</taxon>
        <taxon>Folsomia</taxon>
    </lineage>
</organism>
<feature type="domain" description="Chitin-binding type-2" evidence="7">
    <location>
        <begin position="387"/>
        <end position="443"/>
    </location>
</feature>
<accession>A0A226F2P5</accession>